<organism evidence="1 2">
    <name type="scientific">Paraburkholderia sprentiae WSM5005</name>
    <dbReference type="NCBI Taxonomy" id="754502"/>
    <lineage>
        <taxon>Bacteria</taxon>
        <taxon>Pseudomonadati</taxon>
        <taxon>Pseudomonadota</taxon>
        <taxon>Betaproteobacteria</taxon>
        <taxon>Burkholderiales</taxon>
        <taxon>Burkholderiaceae</taxon>
        <taxon>Paraburkholderia</taxon>
    </lineage>
</organism>
<accession>A0A8F4QKV1</accession>
<proteinExistence type="predicted"/>
<gene>
    <name evidence="1" type="ORF">BJG93_36600</name>
</gene>
<reference evidence="1" key="1">
    <citation type="submission" date="2016-09" db="EMBL/GenBank/DDBJ databases">
        <title>The Complete Genome of Burkholderia sprentiae wsm5005.</title>
        <authorList>
            <person name="De Meyer S."/>
            <person name="Wang P."/>
            <person name="Terpolilli J."/>
        </authorList>
    </citation>
    <scope>NUCLEOTIDE SEQUENCE [LARGE SCALE GENOMIC DNA]</scope>
    <source>
        <strain evidence="1">WSM5005</strain>
    </source>
</reference>
<evidence type="ECO:0000313" key="1">
    <source>
        <dbReference type="EMBL" id="QXE07368.1"/>
    </source>
</evidence>
<keyword evidence="1" id="KW-0614">Plasmid</keyword>
<keyword evidence="2" id="KW-1185">Reference proteome</keyword>
<evidence type="ECO:0000313" key="2">
    <source>
        <dbReference type="Proteomes" id="UP000179860"/>
    </source>
</evidence>
<name>A0A8F4QKV1_9BURK</name>
<protein>
    <submittedName>
        <fullName evidence="1">Uncharacterized protein</fullName>
    </submittedName>
</protein>
<dbReference type="RefSeq" id="WP_154671625.1">
    <property type="nucleotide sequence ID" value="NZ_AXBN01000062.1"/>
</dbReference>
<dbReference type="EMBL" id="CP017564">
    <property type="protein sequence ID" value="QXE07368.1"/>
    <property type="molecule type" value="Genomic_DNA"/>
</dbReference>
<geneLocation type="plasmid" evidence="1 2">
    <name>pl3WSM5005</name>
</geneLocation>
<dbReference type="AlphaFoldDB" id="A0A8F4QKV1"/>
<dbReference type="KEGG" id="pspw:BJG93_36600"/>
<sequence>MLNTGVASGTWACPQALIDQLNRIVNEYDRQMHETRLHAIVAASEKVDRMLAAGRGRTLARVQEGAENPTAGES</sequence>
<dbReference type="Proteomes" id="UP000179860">
    <property type="component" value="Plasmid pl3WSM5005"/>
</dbReference>